<dbReference type="Gene3D" id="3.90.220.20">
    <property type="entry name" value="DNA methylase specificity domains"/>
    <property type="match status" value="2"/>
</dbReference>
<dbReference type="Pfam" id="PF01420">
    <property type="entry name" value="Methylase_S"/>
    <property type="match status" value="2"/>
</dbReference>
<dbReference type="InterPro" id="IPR000055">
    <property type="entry name" value="Restrct_endonuc_typeI_TRD"/>
</dbReference>
<reference evidence="5" key="1">
    <citation type="submission" date="2019-09" db="EMBL/GenBank/DDBJ databases">
        <title>Characterisation of the sponge microbiome using genome-centric metagenomics.</title>
        <authorList>
            <person name="Engelberts J.P."/>
            <person name="Robbins S.J."/>
            <person name="De Goeij J.M."/>
            <person name="Aranda M."/>
            <person name="Bell S.C."/>
            <person name="Webster N.S."/>
        </authorList>
    </citation>
    <scope>NUCLEOTIDE SEQUENCE</scope>
    <source>
        <strain evidence="5">SB0676_bin_10</strain>
    </source>
</reference>
<dbReference type="CDD" id="cd17524">
    <property type="entry name" value="RMtype1_S_EcoUTORF5051P-TRD2-CR2_like"/>
    <property type="match status" value="1"/>
</dbReference>
<organism evidence="5">
    <name type="scientific">Synechococcus sp. SB0676_bin_10</name>
    <dbReference type="NCBI Taxonomy" id="2604869"/>
    <lineage>
        <taxon>Bacteria</taxon>
        <taxon>Bacillati</taxon>
        <taxon>Cyanobacteriota</taxon>
        <taxon>Cyanophyceae</taxon>
        <taxon>Synechococcales</taxon>
        <taxon>Synechococcaceae</taxon>
        <taxon>Synechococcus</taxon>
    </lineage>
</organism>
<comment type="caution">
    <text evidence="5">The sequence shown here is derived from an EMBL/GenBank/DDBJ whole genome shotgun (WGS) entry which is preliminary data.</text>
</comment>
<dbReference type="GO" id="GO:0003677">
    <property type="term" value="F:DNA binding"/>
    <property type="evidence" value="ECO:0007669"/>
    <property type="project" value="UniProtKB-KW"/>
</dbReference>
<evidence type="ECO:0000313" key="5">
    <source>
        <dbReference type="EMBL" id="MYG39168.1"/>
    </source>
</evidence>
<protein>
    <recommendedName>
        <fullName evidence="4">Type I restriction modification DNA specificity domain-containing protein</fullName>
    </recommendedName>
</protein>
<dbReference type="PANTHER" id="PTHR30408:SF12">
    <property type="entry name" value="TYPE I RESTRICTION ENZYME MJAVIII SPECIFICITY SUBUNIT"/>
    <property type="match status" value="1"/>
</dbReference>
<dbReference type="PANTHER" id="PTHR30408">
    <property type="entry name" value="TYPE-1 RESTRICTION ENZYME ECOKI SPECIFICITY PROTEIN"/>
    <property type="match status" value="1"/>
</dbReference>
<dbReference type="EMBL" id="VYDO01000295">
    <property type="protein sequence ID" value="MYG39168.1"/>
    <property type="molecule type" value="Genomic_DNA"/>
</dbReference>
<keyword evidence="2" id="KW-0680">Restriction system</keyword>
<dbReference type="CDD" id="cd17245">
    <property type="entry name" value="RMtype1_S_TteMORF1547P-TRD2-CR2_Aco12261I-TRD1-CR1_like"/>
    <property type="match status" value="1"/>
</dbReference>
<evidence type="ECO:0000256" key="1">
    <source>
        <dbReference type="ARBA" id="ARBA00010923"/>
    </source>
</evidence>
<evidence type="ECO:0000256" key="2">
    <source>
        <dbReference type="ARBA" id="ARBA00022747"/>
    </source>
</evidence>
<name>A0A6B1F9W0_9SYNE</name>
<evidence type="ECO:0000256" key="3">
    <source>
        <dbReference type="ARBA" id="ARBA00023125"/>
    </source>
</evidence>
<proteinExistence type="inferred from homology"/>
<evidence type="ECO:0000259" key="4">
    <source>
        <dbReference type="Pfam" id="PF01420"/>
    </source>
</evidence>
<dbReference type="AlphaFoldDB" id="A0A6B1F9W0"/>
<feature type="domain" description="Type I restriction modification DNA specificity" evidence="4">
    <location>
        <begin position="188"/>
        <end position="349"/>
    </location>
</feature>
<dbReference type="SUPFAM" id="SSF116734">
    <property type="entry name" value="DNA methylase specificity domain"/>
    <property type="match status" value="2"/>
</dbReference>
<sequence length="384" mass="42502">MMKDIVPLGEIATVTAGQSPPGHTYNEHGSGLPFFQGKADFGELYPIARKWCVSPRKIAEAGDILVSVRAPVGPTNIAREQCCIGRGLAAIRANETLVLRDFLHWNIKYRQPELISKGQGSTFAAIGQKDLKSLPISLPPLAEQQRIVNILNRAAKIERLRAQAQERLREFIPALFVKMFGDPATNPMGWDVKPLGSFCILTRYGTSKKATNQAEGLPVLRMGNVTYCGDLDCTDLKWVSLSENDIEKHMLRTGDILFNRTNSKELVGKTGIWDGRFEAVAASYFIRLRVDESYVRPTYVWAFMNSTATKKHLFEAARGAIGQANINAKEVKSLLLPVPPLNLQHRYAELVGRARSVLKTAKSNSSDISALNHSLMSRLLEDAA</sequence>
<keyword evidence="3" id="KW-0238">DNA-binding</keyword>
<accession>A0A6B1F9W0</accession>
<comment type="similarity">
    <text evidence="1">Belongs to the type-I restriction system S methylase family.</text>
</comment>
<dbReference type="InterPro" id="IPR044946">
    <property type="entry name" value="Restrct_endonuc_typeI_TRD_sf"/>
</dbReference>
<dbReference type="InterPro" id="IPR052021">
    <property type="entry name" value="Type-I_RS_S_subunit"/>
</dbReference>
<feature type="domain" description="Type I restriction modification DNA specificity" evidence="4">
    <location>
        <begin position="7"/>
        <end position="158"/>
    </location>
</feature>
<gene>
    <name evidence="5" type="ORF">F4162_09525</name>
</gene>
<dbReference type="GO" id="GO:0009307">
    <property type="term" value="P:DNA restriction-modification system"/>
    <property type="evidence" value="ECO:0007669"/>
    <property type="project" value="UniProtKB-KW"/>
</dbReference>